<name>A0AAW2KD98_SESRA</name>
<gene>
    <name evidence="1" type="ORF">Sradi_6244100</name>
</gene>
<evidence type="ECO:0008006" key="2">
    <source>
        <dbReference type="Google" id="ProtNLM"/>
    </source>
</evidence>
<comment type="caution">
    <text evidence="1">The sequence shown here is derived from an EMBL/GenBank/DDBJ whole genome shotgun (WGS) entry which is preliminary data.</text>
</comment>
<evidence type="ECO:0000313" key="1">
    <source>
        <dbReference type="EMBL" id="KAL0303760.1"/>
    </source>
</evidence>
<reference evidence="1" key="2">
    <citation type="journal article" date="2024" name="Plant">
        <title>Genomic evolution and insights into agronomic trait innovations of Sesamum species.</title>
        <authorList>
            <person name="Miao H."/>
            <person name="Wang L."/>
            <person name="Qu L."/>
            <person name="Liu H."/>
            <person name="Sun Y."/>
            <person name="Le M."/>
            <person name="Wang Q."/>
            <person name="Wei S."/>
            <person name="Zheng Y."/>
            <person name="Lin W."/>
            <person name="Duan Y."/>
            <person name="Cao H."/>
            <person name="Xiong S."/>
            <person name="Wang X."/>
            <person name="Wei L."/>
            <person name="Li C."/>
            <person name="Ma Q."/>
            <person name="Ju M."/>
            <person name="Zhao R."/>
            <person name="Li G."/>
            <person name="Mu C."/>
            <person name="Tian Q."/>
            <person name="Mei H."/>
            <person name="Zhang T."/>
            <person name="Gao T."/>
            <person name="Zhang H."/>
        </authorList>
    </citation>
    <scope>NUCLEOTIDE SEQUENCE</scope>
    <source>
        <strain evidence="1">G02</strain>
    </source>
</reference>
<dbReference type="EMBL" id="JACGWJ010000029">
    <property type="protein sequence ID" value="KAL0303760.1"/>
    <property type="molecule type" value="Genomic_DNA"/>
</dbReference>
<reference evidence="1" key="1">
    <citation type="submission" date="2020-06" db="EMBL/GenBank/DDBJ databases">
        <authorList>
            <person name="Li T."/>
            <person name="Hu X."/>
            <person name="Zhang T."/>
            <person name="Song X."/>
            <person name="Zhang H."/>
            <person name="Dai N."/>
            <person name="Sheng W."/>
            <person name="Hou X."/>
            <person name="Wei L."/>
        </authorList>
    </citation>
    <scope>NUCLEOTIDE SEQUENCE</scope>
    <source>
        <strain evidence="1">G02</strain>
        <tissue evidence="1">Leaf</tissue>
    </source>
</reference>
<accession>A0AAW2KD98</accession>
<dbReference type="AlphaFoldDB" id="A0AAW2KD98"/>
<proteinExistence type="predicted"/>
<organism evidence="1">
    <name type="scientific">Sesamum radiatum</name>
    <name type="common">Black benniseed</name>
    <dbReference type="NCBI Taxonomy" id="300843"/>
    <lineage>
        <taxon>Eukaryota</taxon>
        <taxon>Viridiplantae</taxon>
        <taxon>Streptophyta</taxon>
        <taxon>Embryophyta</taxon>
        <taxon>Tracheophyta</taxon>
        <taxon>Spermatophyta</taxon>
        <taxon>Magnoliopsida</taxon>
        <taxon>eudicotyledons</taxon>
        <taxon>Gunneridae</taxon>
        <taxon>Pentapetalae</taxon>
        <taxon>asterids</taxon>
        <taxon>lamiids</taxon>
        <taxon>Lamiales</taxon>
        <taxon>Pedaliaceae</taxon>
        <taxon>Sesamum</taxon>
    </lineage>
</organism>
<protein>
    <recommendedName>
        <fullName evidence="2">RNase H type-1 domain-containing protein</fullName>
    </recommendedName>
</protein>
<sequence>MRQCGHQVVSSGMTFLENYRQAKHVSSDLQVLLVCEWAPPLSGVIKVNTDGAIFEVHGGIGVSMVERDCRGQVVGWLLRMILQRPPLLLL</sequence>